<sequence length="741" mass="83425">MQHELTTEQIDFYQENGFLVIENFLDTDELEEWRRCTDESVEERLGTSLEHMTNQLDPSNFYARVFTQCLRLADSHTGMRKLVHDPKIGKMATQLAGVDGMRIWHDQALIKPPSGNPTAWHLDVPYWSFDSRDAVSFWVALDDATLANGCMWYLPSTHKTARLDNVGIGENIGALFNVYPEWKEFEPQSAPCPAGSMENRNMAKQPNIVLMGVDSLLATHMSCYGYHRLTTPHIDRFAEGGTLFEKTYSPHVPTTSAYASMLTGLDTFSTQVVALRHRGPLHEGVKTLAEILRDAGYDTTCVGFGEPSGRGFDTYLDFSGWGPDETGRSPKAENLNKTTIPELNRLIDQSDEKPFFLFLRHMDPHSPYLPPAPYERMFYHGDECDPSNKSMEPEFTDKDYVIAQYDGAIAYMDACIQRLFNALEARGVMDETIIVLNGDHGETLYDHECWFDHHGIYDVTLHVPLIIRYPGRVPAGERVSGYNQHKDLVPTLLELADIETDIDFDGKSLTALISGEITSYDSEFYITECTWMRKHGWRTPEWKLIVALEPDFHFKPPVELYNLIQDPDENNNLADKHPDIVNVLETRMKSWILQREQETGLTNPIMTQGDWHGHKGIGPFKTSEQATTEDRLDRGKHLLAVGAGTGITAKFAEQGGADLIVIYNSGRYRMSGFGSCAGLLAYGDANAIVMEMGEREVLPVVKETPVIAGVNGTDPTRRMSNFLKQVRDVGFDGVNNFPPSV</sequence>
<dbReference type="InterPro" id="IPR000917">
    <property type="entry name" value="Sulfatase_N"/>
</dbReference>
<dbReference type="InterPro" id="IPR008775">
    <property type="entry name" value="Phytyl_CoA_dOase-like"/>
</dbReference>
<dbReference type="InterPro" id="IPR009215">
    <property type="entry name" value="TIM-br_IGPS-like"/>
</dbReference>
<dbReference type="Pfam" id="PF05721">
    <property type="entry name" value="PhyH"/>
    <property type="match status" value="1"/>
</dbReference>
<gene>
    <name evidence="5" type="ORF">GBAR_LOCUS5088</name>
</gene>
<evidence type="ECO:0000256" key="1">
    <source>
        <dbReference type="ARBA" id="ARBA00001913"/>
    </source>
</evidence>
<evidence type="ECO:0000256" key="2">
    <source>
        <dbReference type="ARBA" id="ARBA00008779"/>
    </source>
</evidence>
<name>A0AA35W4I5_GEOBA</name>
<dbReference type="Gene3D" id="3.40.720.10">
    <property type="entry name" value="Alkaline Phosphatase, subunit A"/>
    <property type="match status" value="1"/>
</dbReference>
<comment type="cofactor">
    <cofactor evidence="1">
        <name>Ca(2+)</name>
        <dbReference type="ChEBI" id="CHEBI:29108"/>
    </cofactor>
</comment>
<dbReference type="PANTHER" id="PTHR43751">
    <property type="entry name" value="SULFATASE"/>
    <property type="match status" value="1"/>
</dbReference>
<protein>
    <submittedName>
        <fullName evidence="5">ToMV resistance protein Tm-1(GCR237)</fullName>
    </submittedName>
</protein>
<comment type="similarity">
    <text evidence="2">Belongs to the sulfatase family.</text>
</comment>
<feature type="domain" description="Sulfatase N-terminal" evidence="3">
    <location>
        <begin position="206"/>
        <end position="498"/>
    </location>
</feature>
<evidence type="ECO:0000313" key="6">
    <source>
        <dbReference type="Proteomes" id="UP001174909"/>
    </source>
</evidence>
<proteinExistence type="inferred from homology"/>
<dbReference type="Gene3D" id="2.60.120.620">
    <property type="entry name" value="q2cbj1_9rhob like domain"/>
    <property type="match status" value="1"/>
</dbReference>
<keyword evidence="6" id="KW-1185">Reference proteome</keyword>
<organism evidence="5 6">
    <name type="scientific">Geodia barretti</name>
    <name type="common">Barrett's horny sponge</name>
    <dbReference type="NCBI Taxonomy" id="519541"/>
    <lineage>
        <taxon>Eukaryota</taxon>
        <taxon>Metazoa</taxon>
        <taxon>Porifera</taxon>
        <taxon>Demospongiae</taxon>
        <taxon>Heteroscleromorpha</taxon>
        <taxon>Tetractinellida</taxon>
        <taxon>Astrophorina</taxon>
        <taxon>Geodiidae</taxon>
        <taxon>Geodia</taxon>
    </lineage>
</organism>
<dbReference type="GO" id="GO:0003824">
    <property type="term" value="F:catalytic activity"/>
    <property type="evidence" value="ECO:0007669"/>
    <property type="project" value="InterPro"/>
</dbReference>
<evidence type="ECO:0000259" key="3">
    <source>
        <dbReference type="Pfam" id="PF00884"/>
    </source>
</evidence>
<dbReference type="Pfam" id="PF00884">
    <property type="entry name" value="Sulfatase"/>
    <property type="match status" value="1"/>
</dbReference>
<dbReference type="SUPFAM" id="SSF51197">
    <property type="entry name" value="Clavaminate synthase-like"/>
    <property type="match status" value="1"/>
</dbReference>
<dbReference type="InterPro" id="IPR015813">
    <property type="entry name" value="Pyrv/PenolPyrv_kinase-like_dom"/>
</dbReference>
<dbReference type="InterPro" id="IPR017850">
    <property type="entry name" value="Alkaline_phosphatase_core_sf"/>
</dbReference>
<comment type="caution">
    <text evidence="5">The sequence shown here is derived from an EMBL/GenBank/DDBJ whole genome shotgun (WGS) entry which is preliminary data.</text>
</comment>
<dbReference type="PANTHER" id="PTHR43751:SF3">
    <property type="entry name" value="SULFATASE N-TERMINAL DOMAIN-CONTAINING PROTEIN"/>
    <property type="match status" value="1"/>
</dbReference>
<dbReference type="Proteomes" id="UP001174909">
    <property type="component" value="Unassembled WGS sequence"/>
</dbReference>
<dbReference type="InterPro" id="IPR013785">
    <property type="entry name" value="Aldolase_TIM"/>
</dbReference>
<dbReference type="Gene3D" id="3.20.20.70">
    <property type="entry name" value="Aldolase class I"/>
    <property type="match status" value="1"/>
</dbReference>
<dbReference type="AlphaFoldDB" id="A0AA35W4I5"/>
<dbReference type="CDD" id="cd16148">
    <property type="entry name" value="sulfatase_like"/>
    <property type="match status" value="1"/>
</dbReference>
<dbReference type="Gene3D" id="3.30.1120.10">
    <property type="match status" value="1"/>
</dbReference>
<evidence type="ECO:0000259" key="4">
    <source>
        <dbReference type="Pfam" id="PF09370"/>
    </source>
</evidence>
<accession>A0AA35W4I5</accession>
<feature type="domain" description="TIM-barrel" evidence="4">
    <location>
        <begin position="630"/>
        <end position="738"/>
    </location>
</feature>
<evidence type="ECO:0000313" key="5">
    <source>
        <dbReference type="EMBL" id="CAI8007179.1"/>
    </source>
</evidence>
<dbReference type="EMBL" id="CASHTH010000751">
    <property type="protein sequence ID" value="CAI8007179.1"/>
    <property type="molecule type" value="Genomic_DNA"/>
</dbReference>
<reference evidence="5" key="1">
    <citation type="submission" date="2023-03" db="EMBL/GenBank/DDBJ databases">
        <authorList>
            <person name="Steffen K."/>
            <person name="Cardenas P."/>
        </authorList>
    </citation>
    <scope>NUCLEOTIDE SEQUENCE</scope>
</reference>
<dbReference type="InterPro" id="IPR052701">
    <property type="entry name" value="GAG_Ulvan_Degrading_Sulfatases"/>
</dbReference>
<dbReference type="SUPFAM" id="SSF51621">
    <property type="entry name" value="Phosphoenolpyruvate/pyruvate domain"/>
    <property type="match status" value="1"/>
</dbReference>
<dbReference type="Pfam" id="PF09370">
    <property type="entry name" value="PEP_hydrolase"/>
    <property type="match status" value="1"/>
</dbReference>
<dbReference type="SUPFAM" id="SSF53649">
    <property type="entry name" value="Alkaline phosphatase-like"/>
    <property type="match status" value="1"/>
</dbReference>